<gene>
    <name evidence="1" type="ORF">CRECT_1028</name>
</gene>
<dbReference type="Gene3D" id="3.10.129.10">
    <property type="entry name" value="Hotdog Thioesterase"/>
    <property type="match status" value="1"/>
</dbReference>
<organism evidence="1 2">
    <name type="scientific">Campylobacter rectus</name>
    <name type="common">Wolinella recta</name>
    <dbReference type="NCBI Taxonomy" id="203"/>
    <lineage>
        <taxon>Bacteria</taxon>
        <taxon>Pseudomonadati</taxon>
        <taxon>Campylobacterota</taxon>
        <taxon>Epsilonproteobacteria</taxon>
        <taxon>Campylobacterales</taxon>
        <taxon>Campylobacteraceae</taxon>
        <taxon>Campylobacter</taxon>
    </lineage>
</organism>
<dbReference type="InterPro" id="IPR029069">
    <property type="entry name" value="HotDog_dom_sf"/>
</dbReference>
<dbReference type="InterPro" id="IPR016776">
    <property type="entry name" value="ApeP-like_dehydratase"/>
</dbReference>
<proteinExistence type="predicted"/>
<sequence>MSLGDYLPHGTAIIFIDEVLKFEDGRIKTKSVIKEDNKFLADGKFAMHKTVEMMAQSLGIYDSKMRELKGMKFGLGFLLGSRKFEIFKPFLKIGDEVVVEAACSIQDASGFGVYDCELYVNGELGARATLNVLSPDEEYVKRILDE</sequence>
<accession>A0A6G5QM72</accession>
<name>A0A6G5QM72_CAMRE</name>
<dbReference type="SUPFAM" id="SSF54637">
    <property type="entry name" value="Thioesterase/thiol ester dehydrase-isomerase"/>
    <property type="match status" value="1"/>
</dbReference>
<evidence type="ECO:0000313" key="1">
    <source>
        <dbReference type="EMBL" id="QCD46694.1"/>
    </source>
</evidence>
<dbReference type="EMBL" id="CP012543">
    <property type="protein sequence ID" value="QCD46694.1"/>
    <property type="molecule type" value="Genomic_DNA"/>
</dbReference>
<protein>
    <submittedName>
        <fullName evidence="1">Putative 3-hydroxylacyl-[acp] dehydratase</fullName>
    </submittedName>
</protein>
<dbReference type="Pfam" id="PF22817">
    <property type="entry name" value="ApeP-like"/>
    <property type="match status" value="1"/>
</dbReference>
<reference evidence="1 2" key="1">
    <citation type="submission" date="2016-07" db="EMBL/GenBank/DDBJ databases">
        <title>Comparative genomics of the Campylobacter concisus group.</title>
        <authorList>
            <person name="Miller W.G."/>
            <person name="Yee E."/>
            <person name="Chapman M.H."/>
            <person name="Huynh S."/>
            <person name="Bono J.L."/>
            <person name="On S.L.W."/>
            <person name="StLeger J."/>
            <person name="Foster G."/>
            <person name="Parker C.T."/>
        </authorList>
    </citation>
    <scope>NUCLEOTIDE SEQUENCE [LARGE SCALE GENOMIC DNA]</scope>
    <source>
        <strain evidence="1 2">ATCC 33238</strain>
    </source>
</reference>
<evidence type="ECO:0000313" key="2">
    <source>
        <dbReference type="Proteomes" id="UP000502377"/>
    </source>
</evidence>
<dbReference type="AlphaFoldDB" id="A0A6G5QM72"/>
<dbReference type="Proteomes" id="UP000502377">
    <property type="component" value="Chromosome"/>
</dbReference>
<dbReference type="RefSeq" id="WP_002945596.1">
    <property type="nucleotide sequence ID" value="NZ_CP012543.1"/>
</dbReference>
<dbReference type="KEGG" id="crx:CRECT_1028"/>